<dbReference type="Gene3D" id="3.30.200.20">
    <property type="entry name" value="Phosphorylase Kinase, domain 1"/>
    <property type="match status" value="1"/>
</dbReference>
<dbReference type="InterPro" id="IPR059106">
    <property type="entry name" value="WHD_MalT"/>
</dbReference>
<dbReference type="RefSeq" id="WP_206009150.1">
    <property type="nucleotide sequence ID" value="NZ_CP070619.1"/>
</dbReference>
<dbReference type="InterPro" id="IPR016236">
    <property type="entry name" value="Ser/Thr_kinase_PknK_prd"/>
</dbReference>
<dbReference type="InterPro" id="IPR011009">
    <property type="entry name" value="Kinase-like_dom_sf"/>
</dbReference>
<evidence type="ECO:0000256" key="6">
    <source>
        <dbReference type="PIRNR" id="PIRNR000574"/>
    </source>
</evidence>
<keyword evidence="11" id="KW-1185">Reference proteome</keyword>
<name>A0A974ZW58_9NOCA</name>
<dbReference type="Pfam" id="PF13191">
    <property type="entry name" value="AAA_16"/>
    <property type="match status" value="1"/>
</dbReference>
<dbReference type="InterPro" id="IPR017441">
    <property type="entry name" value="Protein_kinase_ATP_BS"/>
</dbReference>
<evidence type="ECO:0000256" key="2">
    <source>
        <dbReference type="ARBA" id="ARBA00022679"/>
    </source>
</evidence>
<evidence type="ECO:0000256" key="8">
    <source>
        <dbReference type="SAM" id="MobiDB-lite"/>
    </source>
</evidence>
<proteinExistence type="inferred from homology"/>
<dbReference type="Pfam" id="PF25873">
    <property type="entry name" value="WHD_MalT"/>
    <property type="match status" value="1"/>
</dbReference>
<dbReference type="Proteomes" id="UP000662986">
    <property type="component" value="Chromosome"/>
</dbReference>
<dbReference type="InterPro" id="IPR011990">
    <property type="entry name" value="TPR-like_helical_dom_sf"/>
</dbReference>
<dbReference type="InterPro" id="IPR008271">
    <property type="entry name" value="Ser/Thr_kinase_AS"/>
</dbReference>
<organism evidence="10 11">
    <name type="scientific">Rhodococcus pseudokoreensis</name>
    <dbReference type="NCBI Taxonomy" id="2811421"/>
    <lineage>
        <taxon>Bacteria</taxon>
        <taxon>Bacillati</taxon>
        <taxon>Actinomycetota</taxon>
        <taxon>Actinomycetes</taxon>
        <taxon>Mycobacteriales</taxon>
        <taxon>Nocardiaceae</taxon>
        <taxon>Rhodococcus</taxon>
    </lineage>
</organism>
<dbReference type="GO" id="GO:0016301">
    <property type="term" value="F:kinase activity"/>
    <property type="evidence" value="ECO:0007669"/>
    <property type="project" value="UniProtKB-KW"/>
</dbReference>
<dbReference type="Gene3D" id="3.40.50.300">
    <property type="entry name" value="P-loop containing nucleotide triphosphate hydrolases"/>
    <property type="match status" value="1"/>
</dbReference>
<dbReference type="SUPFAM" id="SSF52540">
    <property type="entry name" value="P-loop containing nucleoside triphosphate hydrolases"/>
    <property type="match status" value="1"/>
</dbReference>
<reference evidence="10 11" key="2">
    <citation type="journal article" date="2022" name="Arch. Microbiol.">
        <title>Rhodococcus pseudokoreensis sp. nov. isolated from the rhizosphere of young M26 apple rootstocks.</title>
        <authorList>
            <person name="Kampfer P."/>
            <person name="Glaeser S.P."/>
            <person name="Blom J."/>
            <person name="Wolf J."/>
            <person name="Benning S."/>
            <person name="Schloter M."/>
            <person name="Neumann-Schaal M."/>
        </authorList>
    </citation>
    <scope>NUCLEOTIDE SEQUENCE [LARGE SCALE GENOMIC DNA]</scope>
    <source>
        <strain evidence="10 11">R79</strain>
    </source>
</reference>
<evidence type="ECO:0000256" key="5">
    <source>
        <dbReference type="ARBA" id="ARBA00022840"/>
    </source>
</evidence>
<keyword evidence="5 6" id="KW-0067">ATP-binding</keyword>
<feature type="binding site" evidence="7">
    <location>
        <position position="55"/>
    </location>
    <ligand>
        <name>ATP</name>
        <dbReference type="ChEBI" id="CHEBI:30616"/>
    </ligand>
</feature>
<dbReference type="PROSITE" id="PS00107">
    <property type="entry name" value="PROTEIN_KINASE_ATP"/>
    <property type="match status" value="1"/>
</dbReference>
<evidence type="ECO:0000256" key="3">
    <source>
        <dbReference type="ARBA" id="ARBA00022741"/>
    </source>
</evidence>
<dbReference type="SUPFAM" id="SSF56112">
    <property type="entry name" value="Protein kinase-like (PK-like)"/>
    <property type="match status" value="1"/>
</dbReference>
<dbReference type="PIRSF" id="PIRSF000574">
    <property type="entry name" value="Ser/Thr_PK_PknK_prd"/>
    <property type="match status" value="1"/>
</dbReference>
<dbReference type="EC" id="2.7.11.1" evidence="6"/>
<keyword evidence="4 6" id="KW-0418">Kinase</keyword>
<comment type="similarity">
    <text evidence="6">Belongs to the protein kinase superfamily.</text>
</comment>
<keyword evidence="3 6" id="KW-0547">Nucleotide-binding</keyword>
<evidence type="ECO:0000313" key="10">
    <source>
        <dbReference type="EMBL" id="QSE92691.1"/>
    </source>
</evidence>
<dbReference type="InterPro" id="IPR027417">
    <property type="entry name" value="P-loop_NTPase"/>
</dbReference>
<dbReference type="PANTHER" id="PTHR43289">
    <property type="entry name" value="MITOGEN-ACTIVATED PROTEIN KINASE KINASE KINASE 20-RELATED"/>
    <property type="match status" value="1"/>
</dbReference>
<accession>A0A974ZW58</accession>
<dbReference type="PROSITE" id="PS00108">
    <property type="entry name" value="PROTEIN_KINASE_ST"/>
    <property type="match status" value="1"/>
</dbReference>
<evidence type="ECO:0000259" key="9">
    <source>
        <dbReference type="PROSITE" id="PS50011"/>
    </source>
</evidence>
<feature type="domain" description="Protein kinase" evidence="9">
    <location>
        <begin position="26"/>
        <end position="291"/>
    </location>
</feature>
<comment type="catalytic activity">
    <reaction evidence="6">
        <text>L-seryl-[protein] + ATP = O-phospho-L-seryl-[protein] + ADP + H(+)</text>
        <dbReference type="Rhea" id="RHEA:17989"/>
        <dbReference type="Rhea" id="RHEA-COMP:9863"/>
        <dbReference type="Rhea" id="RHEA-COMP:11604"/>
        <dbReference type="ChEBI" id="CHEBI:15378"/>
        <dbReference type="ChEBI" id="CHEBI:29999"/>
        <dbReference type="ChEBI" id="CHEBI:30616"/>
        <dbReference type="ChEBI" id="CHEBI:83421"/>
        <dbReference type="ChEBI" id="CHEBI:456216"/>
        <dbReference type="EC" id="2.7.11.1"/>
    </reaction>
</comment>
<gene>
    <name evidence="10" type="ORF">JWS13_30820</name>
</gene>
<dbReference type="InterPro" id="IPR000719">
    <property type="entry name" value="Prot_kinase_dom"/>
</dbReference>
<reference evidence="10 11" key="1">
    <citation type="journal article" date="2021" name="Microbiol. Resour. Announc.">
        <title>Complete Genome Sequences of Two Rhodococcus sp. Strains with Large and Linear Chromosomes, Isolated from Apple Rhizosphere.</title>
        <authorList>
            <person name="Benning S."/>
            <person name="Brugnone N."/>
            <person name="Siani R."/>
            <person name="Kublik S."/>
            <person name="Schloter M."/>
            <person name="Rad V."/>
        </authorList>
    </citation>
    <scope>NUCLEOTIDE SEQUENCE [LARGE SCALE GENOMIC DNA]</scope>
    <source>
        <strain evidence="10 11">R79</strain>
    </source>
</reference>
<feature type="compositionally biased region" description="Basic and acidic residues" evidence="8">
    <location>
        <begin position="312"/>
        <end position="322"/>
    </location>
</feature>
<sequence>MADVDPAGTERDVAASVVSELEAEGFDDAHEVGRGGFGAVYRCVQTSLDRTVAIKVLEGVERTDRERFVREQRAMGRLSGHPNIVQILQVGVLAGGRPYIAMPYHARDSLEAWVRCHGPLPWPDAFLIAIKLAGALQTAHALAILHRDVKPANILITDYGEPQLADFGIARVGGAFKTSTGNVAGSPAYTAPELLHGQAPAPASDIYGLGSTLFTLISGHAAFERRAGEGMVAQFIRITSVSVPDLRVQDFPRDVVTAIEHAMAKLPADRPPTATALGDELRAVCEMHGFTGTAIVRPLAKSTGSAQPSLEQPRKEVSDARRSTVLTPPSAATKFRPPTPSRPLVGRSRLLDTLRAGGRRRLVLIHAPAGFGKSTLAAQWRTELETTGVSVAWLSVDHDDNTVVWFLAHLLEAVRRIRPALAHELGQILEDHPPDAARYVLSSLVDEIHNCGERLAIVVDDWHRVNAAETISAMGFLLDNGCHHLQLVVTSRSQAGLSLSRMRVRDELVEIDAEAMRFDADEAKAFLLDVNALQLSGSEVADLVDSTDGWAAALQLASLSLRGRDDPAEFIRHLSGRHHAIGEYLVDNVLCTLEPDLLDFIMCTAITAKVCGDLATQLSGVRSGQALLEEVESRDLFLTSLDDDKEWFRYHHLFAEFLQRRLERDNPTRVRRLHHVASQWFELHGMLSEAVDHAMAGEDSERAIHLVESDGRELIENSRMATLLGLIAKIPPAEARLHSELQLLVGWGNVLLQRPAATHSALDCLTSALDTELRSAEEQRMVRREADLIRAVGRIFADQVEGVWDLIDDILQHPDEVRPFVTSGASGVASFLAVHSFDFAAARRWQDWARDYHERTVGPFSVMYGHCMAGVAAYEVLEVGEAERKFRTALDLARQTGAHSYAARLAGALLGSLLYDMGDVDTAEELLDRSNELGSEGGIVDILLATYGVGSRIKALRGDRAATEQRLEEGAAVAARLGVSRLSKHIVNERIRAGLPVDPVTSASLRHSSLPVEQGGIAEVCSQLDEESSIRLLLSDRSDAAAQQALRRSRVLAARVANQKRPRALVVLTVLEVCCLASAGRIDEAKQTLAPLVSQCAALRLPRILLDGGPAVLEILSILLADIRAGEPWIQRWPDLTEPLLLGILGDYVNGTQGPPP</sequence>
<evidence type="ECO:0000256" key="4">
    <source>
        <dbReference type="ARBA" id="ARBA00022777"/>
    </source>
</evidence>
<keyword evidence="2 6" id="KW-0808">Transferase</keyword>
<dbReference type="CDD" id="cd14014">
    <property type="entry name" value="STKc_PknB_like"/>
    <property type="match status" value="1"/>
</dbReference>
<comment type="catalytic activity">
    <reaction evidence="6">
        <text>L-threonyl-[protein] + ATP = O-phospho-L-threonyl-[protein] + ADP + H(+)</text>
        <dbReference type="Rhea" id="RHEA:46608"/>
        <dbReference type="Rhea" id="RHEA-COMP:11060"/>
        <dbReference type="Rhea" id="RHEA-COMP:11605"/>
        <dbReference type="ChEBI" id="CHEBI:15378"/>
        <dbReference type="ChEBI" id="CHEBI:30013"/>
        <dbReference type="ChEBI" id="CHEBI:30616"/>
        <dbReference type="ChEBI" id="CHEBI:61977"/>
        <dbReference type="ChEBI" id="CHEBI:456216"/>
        <dbReference type="EC" id="2.7.11.1"/>
    </reaction>
</comment>
<dbReference type="EMBL" id="CP070619">
    <property type="protein sequence ID" value="QSE92691.1"/>
    <property type="molecule type" value="Genomic_DNA"/>
</dbReference>
<evidence type="ECO:0000256" key="7">
    <source>
        <dbReference type="PROSITE-ProRule" id="PRU10141"/>
    </source>
</evidence>
<protein>
    <recommendedName>
        <fullName evidence="6">Serine/threonine-protein kinase PknK</fullName>
        <ecNumber evidence="6">2.7.11.1</ecNumber>
    </recommendedName>
    <alternativeName>
        <fullName evidence="6">Protein kinase K</fullName>
    </alternativeName>
</protein>
<dbReference type="SMART" id="SM00220">
    <property type="entry name" value="S_TKc"/>
    <property type="match status" value="1"/>
</dbReference>
<keyword evidence="1 6" id="KW-0723">Serine/threonine-protein kinase</keyword>
<dbReference type="Pfam" id="PF00069">
    <property type="entry name" value="Pkinase"/>
    <property type="match status" value="1"/>
</dbReference>
<dbReference type="PANTHER" id="PTHR43289:SF6">
    <property type="entry name" value="SERINE_THREONINE-PROTEIN KINASE NEKL-3"/>
    <property type="match status" value="1"/>
</dbReference>
<evidence type="ECO:0000256" key="1">
    <source>
        <dbReference type="ARBA" id="ARBA00022527"/>
    </source>
</evidence>
<dbReference type="Gene3D" id="1.25.40.10">
    <property type="entry name" value="Tetratricopeptide repeat domain"/>
    <property type="match status" value="1"/>
</dbReference>
<feature type="region of interest" description="Disordered" evidence="8">
    <location>
        <begin position="301"/>
        <end position="343"/>
    </location>
</feature>
<dbReference type="Gene3D" id="1.10.510.10">
    <property type="entry name" value="Transferase(Phosphotransferase) domain 1"/>
    <property type="match status" value="1"/>
</dbReference>
<dbReference type="InterPro" id="IPR041664">
    <property type="entry name" value="AAA_16"/>
</dbReference>
<dbReference type="PROSITE" id="PS50011">
    <property type="entry name" value="PROTEIN_KINASE_DOM"/>
    <property type="match status" value="1"/>
</dbReference>
<evidence type="ECO:0000313" key="11">
    <source>
        <dbReference type="Proteomes" id="UP000662986"/>
    </source>
</evidence>